<dbReference type="InterPro" id="IPR008320">
    <property type="entry name" value="UCP032025"/>
</dbReference>
<gene>
    <name evidence="1" type="ORF">GJ654_18120</name>
</gene>
<organism evidence="1 2">
    <name type="scientific">Rhodoblastus acidophilus</name>
    <name type="common">Rhodopseudomonas acidophila</name>
    <dbReference type="NCBI Taxonomy" id="1074"/>
    <lineage>
        <taxon>Bacteria</taxon>
        <taxon>Pseudomonadati</taxon>
        <taxon>Pseudomonadota</taxon>
        <taxon>Alphaproteobacteria</taxon>
        <taxon>Hyphomicrobiales</taxon>
        <taxon>Rhodoblastaceae</taxon>
        <taxon>Rhodoblastus</taxon>
    </lineage>
</organism>
<dbReference type="Pfam" id="PF07370">
    <property type="entry name" value="DUF1489"/>
    <property type="match status" value="1"/>
</dbReference>
<dbReference type="EMBL" id="WNKS01000023">
    <property type="protein sequence ID" value="MTV32900.1"/>
    <property type="molecule type" value="Genomic_DNA"/>
</dbReference>
<proteinExistence type="predicted"/>
<protein>
    <submittedName>
        <fullName evidence="1">DUF1489 family protein</fullName>
    </submittedName>
</protein>
<dbReference type="Proteomes" id="UP000439113">
    <property type="component" value="Unassembled WGS sequence"/>
</dbReference>
<accession>A0A6N8DQQ6</accession>
<evidence type="ECO:0000313" key="1">
    <source>
        <dbReference type="EMBL" id="MTV32900.1"/>
    </source>
</evidence>
<reference evidence="1 2" key="1">
    <citation type="submission" date="2019-11" db="EMBL/GenBank/DDBJ databases">
        <title>Whole-genome sequence of a Rhodoblastus acidophilus DSM 142.</title>
        <authorList>
            <person name="Kyndt J.A."/>
            <person name="Meyer T.E."/>
        </authorList>
    </citation>
    <scope>NUCLEOTIDE SEQUENCE [LARGE SCALE GENOMIC DNA]</scope>
    <source>
        <strain evidence="1 2">DSM 142</strain>
    </source>
</reference>
<dbReference type="OrthoDB" id="9798292at2"/>
<sequence>MPLHLLKLCVGIDSADDLRRWTLLRAQNNPGLVHAHVTRMRPSRADEILDGGSLYWVIKGQISVRQRLIGLEDFVDSAGVRRCALQLDDEIVAVAPRPCRAFQGWRYLKPADAPPDLLAGAGADMPEDLRRELSALGLL</sequence>
<dbReference type="RefSeq" id="WP_155447581.1">
    <property type="nucleotide sequence ID" value="NZ_JAOQNR010000022.1"/>
</dbReference>
<evidence type="ECO:0000313" key="2">
    <source>
        <dbReference type="Proteomes" id="UP000439113"/>
    </source>
</evidence>
<dbReference type="PIRSF" id="PIRSF032025">
    <property type="entry name" value="UCP032025"/>
    <property type="match status" value="1"/>
</dbReference>
<comment type="caution">
    <text evidence="1">The sequence shown here is derived from an EMBL/GenBank/DDBJ whole genome shotgun (WGS) entry which is preliminary data.</text>
</comment>
<name>A0A6N8DQQ6_RHOAC</name>
<dbReference type="AlphaFoldDB" id="A0A6N8DQQ6"/>